<feature type="binding site" evidence="20">
    <location>
        <position position="413"/>
    </location>
    <ligand>
        <name>Fe(3+)</name>
        <dbReference type="ChEBI" id="CHEBI:29034"/>
        <label>1</label>
    </ligand>
</feature>
<dbReference type="PANTHER" id="PTHR11485:SF21">
    <property type="entry name" value="MELANOTRANSFERRIN"/>
    <property type="match status" value="1"/>
</dbReference>
<dbReference type="SUPFAM" id="SSF53850">
    <property type="entry name" value="Periplasmic binding protein-like II"/>
    <property type="match status" value="2"/>
</dbReference>
<comment type="function">
    <text evidence="18">Transferrins are iron binding transport proteins which bind Fe(3+) ion in association with the binding of an anion, usually bicarbonate.</text>
</comment>
<evidence type="ECO:0000259" key="23">
    <source>
        <dbReference type="PROSITE" id="PS51408"/>
    </source>
</evidence>
<keyword evidence="10" id="KW-0862">Zinc</keyword>
<keyword evidence="18" id="KW-0964">Secreted</keyword>
<evidence type="ECO:0000256" key="18">
    <source>
        <dbReference type="PIRNR" id="PIRNR002549"/>
    </source>
</evidence>
<dbReference type="GO" id="GO:0005615">
    <property type="term" value="C:extracellular space"/>
    <property type="evidence" value="ECO:0007669"/>
    <property type="project" value="InterPro"/>
</dbReference>
<feature type="binding site" evidence="19">
    <location>
        <position position="133"/>
    </location>
    <ligand>
        <name>hydrogencarbonate</name>
        <dbReference type="ChEBI" id="CHEBI:17544"/>
        <label>1</label>
    </ligand>
</feature>
<evidence type="ECO:0000256" key="10">
    <source>
        <dbReference type="ARBA" id="ARBA00022833"/>
    </source>
</evidence>
<dbReference type="Proteomes" id="UP000261640">
    <property type="component" value="Unplaced"/>
</dbReference>
<feature type="binding site" evidence="19">
    <location>
        <position position="476"/>
    </location>
    <ligand>
        <name>hydrogencarbonate</name>
        <dbReference type="ChEBI" id="CHEBI:17544"/>
        <label>1</label>
    </ligand>
</feature>
<dbReference type="GO" id="GO:0055037">
    <property type="term" value="C:recycling endosome"/>
    <property type="evidence" value="ECO:0007669"/>
    <property type="project" value="TreeGrafter"/>
</dbReference>
<feature type="disulfide bond" evidence="21">
    <location>
        <begin position="468"/>
        <end position="553"/>
    </location>
</feature>
<keyword evidence="15" id="KW-0325">Glycoprotein</keyword>
<dbReference type="PANTHER" id="PTHR11485">
    <property type="entry name" value="TRANSFERRIN"/>
    <property type="match status" value="1"/>
</dbReference>
<evidence type="ECO:0000256" key="16">
    <source>
        <dbReference type="ARBA" id="ARBA00023288"/>
    </source>
</evidence>
<dbReference type="InterPro" id="IPR016357">
    <property type="entry name" value="Transferrin"/>
</dbReference>
<organism evidence="24 25">
    <name type="scientific">Mastacembelus armatus</name>
    <name type="common">zig-zag eel</name>
    <dbReference type="NCBI Taxonomy" id="205130"/>
    <lineage>
        <taxon>Eukaryota</taxon>
        <taxon>Metazoa</taxon>
        <taxon>Chordata</taxon>
        <taxon>Craniata</taxon>
        <taxon>Vertebrata</taxon>
        <taxon>Euteleostomi</taxon>
        <taxon>Actinopterygii</taxon>
        <taxon>Neopterygii</taxon>
        <taxon>Teleostei</taxon>
        <taxon>Neoteleostei</taxon>
        <taxon>Acanthomorphata</taxon>
        <taxon>Anabantaria</taxon>
        <taxon>Synbranchiformes</taxon>
        <taxon>Mastacembelidae</taxon>
        <taxon>Mastacembelus</taxon>
    </lineage>
</organism>
<keyword evidence="13" id="KW-0472">Membrane</keyword>
<keyword evidence="4" id="KW-1003">Cell membrane</keyword>
<accession>A0A3Q3S3M8</accession>
<dbReference type="GO" id="GO:0005886">
    <property type="term" value="C:plasma membrane"/>
    <property type="evidence" value="ECO:0007669"/>
    <property type="project" value="UniProtKB-SubCell"/>
</dbReference>
<evidence type="ECO:0000256" key="22">
    <source>
        <dbReference type="SAM" id="SignalP"/>
    </source>
</evidence>
<feature type="disulfide bond" evidence="21">
    <location>
        <begin position="36"/>
        <end position="54"/>
    </location>
</feature>
<feature type="binding site" evidence="20">
    <location>
        <position position="547"/>
    </location>
    <ligand>
        <name>Fe(3+)</name>
        <dbReference type="ChEBI" id="CHEBI:29034"/>
        <label>2</label>
    </ligand>
</feature>
<dbReference type="GO" id="GO:0046872">
    <property type="term" value="F:metal ion binding"/>
    <property type="evidence" value="ECO:0007669"/>
    <property type="project" value="UniProtKB-KW"/>
</dbReference>
<comment type="subcellular location">
    <subcellularLocation>
        <location evidence="1">Cell membrane</location>
        <topology evidence="1">Lipid-anchor</topology>
        <topology evidence="1">GPI-anchor</topology>
    </subcellularLocation>
    <subcellularLocation>
        <location evidence="18">Secreted</location>
    </subcellularLocation>
</comment>
<dbReference type="InParanoid" id="A0A3Q3S3M8"/>
<evidence type="ECO:0000256" key="15">
    <source>
        <dbReference type="ARBA" id="ARBA00023180"/>
    </source>
</evidence>
<feature type="binding site" evidence="19">
    <location>
        <position position="474"/>
    </location>
    <ligand>
        <name>hydrogencarbonate</name>
        <dbReference type="ChEBI" id="CHEBI:17544"/>
        <label>1</label>
    </ligand>
</feature>
<comment type="function">
    <text evidence="17">Involved in iron cellular uptake. Seems to be internalized and then recycled back to the cell membrane. Binds a single atom of iron per subunit. Could also bind zinc.</text>
</comment>
<feature type="disulfide bond" evidence="21">
    <location>
        <begin position="26"/>
        <end position="63"/>
    </location>
</feature>
<keyword evidence="25" id="KW-1185">Reference proteome</keyword>
<keyword evidence="11 18" id="KW-0408">Iron</keyword>
<feature type="binding site" evidence="20">
    <location>
        <position position="211"/>
    </location>
    <ligand>
        <name>Fe(3+)</name>
        <dbReference type="ChEBI" id="CHEBI:29034"/>
        <label>1</label>
    </ligand>
</feature>
<evidence type="ECO:0000256" key="6">
    <source>
        <dbReference type="ARBA" id="ARBA00022622"/>
    </source>
</evidence>
<dbReference type="Ensembl" id="ENSMAMT00000017106.2">
    <property type="protein sequence ID" value="ENSMAMP00000016660.2"/>
    <property type="gene ID" value="ENSMAMG00000011255.2"/>
</dbReference>
<dbReference type="PROSITE" id="PS00205">
    <property type="entry name" value="TRANSFERRIN_LIKE_1"/>
    <property type="match status" value="2"/>
</dbReference>
<feature type="signal peptide" evidence="22">
    <location>
        <begin position="1"/>
        <end position="19"/>
    </location>
</feature>
<evidence type="ECO:0000256" key="3">
    <source>
        <dbReference type="ARBA" id="ARBA00022448"/>
    </source>
</evidence>
<dbReference type="GeneID" id="113139628"/>
<feature type="binding site" evidence="19">
    <location>
        <position position="140"/>
    </location>
    <ligand>
        <name>hydrogencarbonate</name>
        <dbReference type="ChEBI" id="CHEBI:17544"/>
        <label>1</label>
    </ligand>
</feature>
<feature type="disulfide bond" evidence="21">
    <location>
        <begin position="131"/>
        <end position="217"/>
    </location>
</feature>
<feature type="disulfide bond" evidence="21">
    <location>
        <begin position="371"/>
        <end position="389"/>
    </location>
</feature>
<protein>
    <recommendedName>
        <fullName evidence="18">Serotransferrin</fullName>
    </recommendedName>
</protein>
<name>A0A3Q3S3M8_9TELE</name>
<feature type="disulfide bond" evidence="21">
    <location>
        <begin position="594"/>
        <end position="608"/>
    </location>
</feature>
<dbReference type="OrthoDB" id="9981115at2759"/>
<evidence type="ECO:0000256" key="1">
    <source>
        <dbReference type="ARBA" id="ARBA00004609"/>
    </source>
</evidence>
<feature type="binding site" evidence="19">
    <location>
        <position position="477"/>
    </location>
    <ligand>
        <name>hydrogencarbonate</name>
        <dbReference type="ChEBI" id="CHEBI:17544"/>
        <label>1</label>
    </ligand>
</feature>
<feature type="binding site" evidence="19">
    <location>
        <position position="137"/>
    </location>
    <ligand>
        <name>hydrogencarbonate</name>
        <dbReference type="ChEBI" id="CHEBI:17544"/>
        <label>1</label>
    </ligand>
</feature>
<feature type="chain" id="PRO_5031024069" description="Serotransferrin" evidence="22">
    <location>
        <begin position="20"/>
        <end position="723"/>
    </location>
</feature>
<evidence type="ECO:0000256" key="9">
    <source>
        <dbReference type="ARBA" id="ARBA00022737"/>
    </source>
</evidence>
<keyword evidence="12 18" id="KW-0406">Ion transport</keyword>
<proteinExistence type="inferred from homology"/>
<evidence type="ECO:0000256" key="21">
    <source>
        <dbReference type="PIRSR" id="PIRSR002549-4"/>
    </source>
</evidence>
<keyword evidence="9" id="KW-0677">Repeat</keyword>
<dbReference type="InterPro" id="IPR001156">
    <property type="entry name" value="Transferrin-like_dom"/>
</dbReference>
<dbReference type="PROSITE" id="PS51408">
    <property type="entry name" value="TRANSFERRIN_LIKE_4"/>
    <property type="match status" value="2"/>
</dbReference>
<dbReference type="GO" id="GO:0098552">
    <property type="term" value="C:side of membrane"/>
    <property type="evidence" value="ECO:0007669"/>
    <property type="project" value="UniProtKB-KW"/>
</dbReference>
<feature type="domain" description="Transferrin-like" evidence="23">
    <location>
        <begin position="23"/>
        <end position="352"/>
    </location>
</feature>
<dbReference type="GeneTree" id="ENSGT00940000159265"/>
<evidence type="ECO:0000256" key="2">
    <source>
        <dbReference type="ARBA" id="ARBA00011245"/>
    </source>
</evidence>
<keyword evidence="16" id="KW-0449">Lipoprotein</keyword>
<dbReference type="PRINTS" id="PR00422">
    <property type="entry name" value="TRANSFERRIN"/>
</dbReference>
<evidence type="ECO:0000256" key="8">
    <source>
        <dbReference type="ARBA" id="ARBA00022729"/>
    </source>
</evidence>
<dbReference type="FunFam" id="3.40.190.10:FF:000108">
    <property type="entry name" value="melanotransferrin"/>
    <property type="match status" value="2"/>
</dbReference>
<dbReference type="GO" id="GO:0005769">
    <property type="term" value="C:early endosome"/>
    <property type="evidence" value="ECO:0007669"/>
    <property type="project" value="TreeGrafter"/>
</dbReference>
<evidence type="ECO:0000313" key="25">
    <source>
        <dbReference type="Proteomes" id="UP000261640"/>
    </source>
</evidence>
<evidence type="ECO:0000256" key="5">
    <source>
        <dbReference type="ARBA" id="ARBA00022496"/>
    </source>
</evidence>
<evidence type="ECO:0000256" key="12">
    <source>
        <dbReference type="ARBA" id="ARBA00023065"/>
    </source>
</evidence>
<dbReference type="PROSITE" id="PS00206">
    <property type="entry name" value="TRANSFERRIN_LIKE_2"/>
    <property type="match status" value="2"/>
</dbReference>
<feature type="disulfide bond" evidence="21">
    <location>
        <begin position="173"/>
        <end position="190"/>
    </location>
</feature>
<feature type="binding site" evidence="19">
    <location>
        <position position="139"/>
    </location>
    <ligand>
        <name>hydrogencarbonate</name>
        <dbReference type="ChEBI" id="CHEBI:17544"/>
        <label>1</label>
    </ligand>
</feature>
<feature type="disulfide bond" evidence="21">
    <location>
        <begin position="510"/>
        <end position="527"/>
    </location>
</feature>
<feature type="binding site" evidence="20">
    <location>
        <position position="107"/>
    </location>
    <ligand>
        <name>Fe(3+)</name>
        <dbReference type="ChEBI" id="CHEBI:29034"/>
        <label>1</label>
    </ligand>
</feature>
<evidence type="ECO:0000256" key="13">
    <source>
        <dbReference type="ARBA" id="ARBA00023136"/>
    </source>
</evidence>
<dbReference type="AlphaFoldDB" id="A0A3Q3S3M8"/>
<dbReference type="GO" id="GO:0006826">
    <property type="term" value="P:iron ion transport"/>
    <property type="evidence" value="ECO:0007669"/>
    <property type="project" value="UniProtKB-KW"/>
</dbReference>
<evidence type="ECO:0000256" key="14">
    <source>
        <dbReference type="ARBA" id="ARBA00023157"/>
    </source>
</evidence>
<evidence type="ECO:0000256" key="11">
    <source>
        <dbReference type="ARBA" id="ARBA00023004"/>
    </source>
</evidence>
<dbReference type="SMART" id="SM00094">
    <property type="entry name" value="TR_FER"/>
    <property type="match status" value="2"/>
</dbReference>
<dbReference type="RefSeq" id="XP_026178714.1">
    <property type="nucleotide sequence ID" value="XM_026322929.1"/>
</dbReference>
<feature type="disulfide bond" evidence="21">
    <location>
        <begin position="361"/>
        <end position="398"/>
    </location>
</feature>
<feature type="binding site" evidence="20">
    <location>
        <position position="616"/>
    </location>
    <ligand>
        <name>Fe(3+)</name>
        <dbReference type="ChEBI" id="CHEBI:29034"/>
        <label>2</label>
    </ligand>
</feature>
<feature type="binding site" evidence="20">
    <location>
        <position position="443"/>
    </location>
    <ligand>
        <name>Fe(3+)</name>
        <dbReference type="ChEBI" id="CHEBI:29034"/>
        <label>1</label>
    </ligand>
</feature>
<dbReference type="CDD" id="cd13529">
    <property type="entry name" value="PBP2_transferrin"/>
    <property type="match status" value="2"/>
</dbReference>
<feature type="disulfide bond" evidence="21">
    <location>
        <begin position="496"/>
        <end position="696"/>
    </location>
</feature>
<comment type="subunit">
    <text evidence="2 18">Monomer.</text>
</comment>
<dbReference type="InterPro" id="IPR018195">
    <property type="entry name" value="Transferrin_Fe_BS"/>
</dbReference>
<evidence type="ECO:0000256" key="20">
    <source>
        <dbReference type="PIRSR" id="PIRSR002549-3"/>
    </source>
</evidence>
<feature type="binding site" evidence="19">
    <location>
        <position position="470"/>
    </location>
    <ligand>
        <name>hydrogencarbonate</name>
        <dbReference type="ChEBI" id="CHEBI:17544"/>
        <label>1</label>
    </ligand>
</feature>
<evidence type="ECO:0000256" key="4">
    <source>
        <dbReference type="ARBA" id="ARBA00022475"/>
    </source>
</evidence>
<evidence type="ECO:0000256" key="7">
    <source>
        <dbReference type="ARBA" id="ARBA00022723"/>
    </source>
</evidence>
<feature type="disulfide bond" evidence="21">
    <location>
        <begin position="187"/>
        <end position="200"/>
    </location>
</feature>
<comment type="similarity">
    <text evidence="18">Belongs to the transferrin family.</text>
</comment>
<keyword evidence="5 18" id="KW-0410">Iron transport</keyword>
<evidence type="ECO:0000256" key="17">
    <source>
        <dbReference type="ARBA" id="ARBA00054140"/>
    </source>
</evidence>
<evidence type="ECO:0000313" key="24">
    <source>
        <dbReference type="Ensembl" id="ENSMAMP00000016660.2"/>
    </source>
</evidence>
<keyword evidence="6" id="KW-0336">GPI-anchor</keyword>
<sequence length="723" mass="78825">MAMWMTVGAFLLILNTVFGQSSIRWCTISNAEQRKCQAMSQAFSDVAIRPSLSCVNGATVEGCVQKLQRNEVDALSMFATDIYKLGKMASFKMAASESKTDSAGASYYAVAVVKKAKSSININNLAGKKSCHTGKDRTAGWNMPLGYLIDQGYMSVMGCKISEGVANFFSASCIPGANGAGDPESLCQLCRGDANGQHKCALSTEERYFSYEGAFRCLVEDAGDVAFIKHTTVEENTNGRGPDWAQTLQSSDYELLCRDGTRAPVSQWKTCHLVRVPSRGIVVGDHVTPSVVFNMLNEGLQKSSFNIFSSTEYGGGTVLFSDSSTMFLGVESDDPKRWMGHFYYNALRAMDCKAEDLLRWCVLSSGEQQKCADMSVAFQNKGLTPSIKCVYGDSVTDCMKKIKNNEADAVTLDGGYIYTAGKEYGLVPATGESYTEDRDGSMYYAVAVVKKSSLDIRNLDDLRGRSSCHTGYGRTAGWNVPAATLIERGLISPQYCQVPQAVGEFFKQSCVPGANQPGFPSSLCSLCVGDSSGQNKCEKAKDLYDGYDGAFRCLAKGDGDVAFVKHSTVFQNTDGNSGESWAVDLHSTDFQLLCSQGTKAEVTQYRHCNLARVPSHAVMVRPDTNIHAVYGVLDRAQTYFGSDTGPGFRMFDSQAYKGTDLIFKDSTVRLVGVGDRKTYQDWLGQGYMDSLVDMECNSSSAVKSSVWLLLMALLSFILTNLWM</sequence>
<evidence type="ECO:0000256" key="19">
    <source>
        <dbReference type="PIRSR" id="PIRSR002549-2"/>
    </source>
</evidence>
<dbReference type="PIRSF" id="PIRSF002549">
    <property type="entry name" value="Transferrin"/>
    <property type="match status" value="1"/>
</dbReference>
<keyword evidence="3 18" id="KW-0813">Transport</keyword>
<feature type="domain" description="Transferrin-like" evidence="23">
    <location>
        <begin position="358"/>
        <end position="696"/>
    </location>
</feature>
<reference evidence="24" key="1">
    <citation type="submission" date="2025-08" db="UniProtKB">
        <authorList>
            <consortium name="Ensembl"/>
        </authorList>
    </citation>
    <scope>IDENTIFICATION</scope>
</reference>
<keyword evidence="7 18" id="KW-0479">Metal-binding</keyword>
<feature type="disulfide bond" evidence="21">
    <location>
        <begin position="524"/>
        <end position="537"/>
    </location>
</feature>
<dbReference type="Pfam" id="PF00405">
    <property type="entry name" value="Transferrin"/>
    <property type="match status" value="2"/>
</dbReference>
<feature type="disulfide bond" evidence="21">
    <location>
        <begin position="257"/>
        <end position="271"/>
    </location>
</feature>
<keyword evidence="14 21" id="KW-1015">Disulfide bond</keyword>
<dbReference type="Gene3D" id="3.40.190.10">
    <property type="entry name" value="Periplasmic binding protein-like II"/>
    <property type="match status" value="4"/>
</dbReference>
<keyword evidence="8 22" id="KW-0732">Signal</keyword>
<reference evidence="24" key="2">
    <citation type="submission" date="2025-09" db="UniProtKB">
        <authorList>
            <consortium name="Ensembl"/>
        </authorList>
    </citation>
    <scope>IDENTIFICATION</scope>
</reference>